<gene>
    <name evidence="5" type="ORF">A1O9_06898</name>
</gene>
<keyword evidence="6" id="KW-1185">Reference proteome</keyword>
<protein>
    <recommendedName>
        <fullName evidence="3">Carboxylic ester hydrolase</fullName>
        <ecNumber evidence="3">3.1.1.-</ecNumber>
    </recommendedName>
</protein>
<proteinExistence type="inferred from homology"/>
<evidence type="ECO:0000256" key="3">
    <source>
        <dbReference type="RuleBase" id="RU361235"/>
    </source>
</evidence>
<dbReference type="SUPFAM" id="SSF53474">
    <property type="entry name" value="alpha/beta-Hydrolases"/>
    <property type="match status" value="1"/>
</dbReference>
<reference evidence="5 6" key="1">
    <citation type="submission" date="2013-03" db="EMBL/GenBank/DDBJ databases">
        <title>The Genome Sequence of Exophiala aquamarina CBS 119918.</title>
        <authorList>
            <consortium name="The Broad Institute Genomics Platform"/>
            <person name="Cuomo C."/>
            <person name="de Hoog S."/>
            <person name="Gorbushina A."/>
            <person name="Walker B."/>
            <person name="Young S.K."/>
            <person name="Zeng Q."/>
            <person name="Gargeya S."/>
            <person name="Fitzgerald M."/>
            <person name="Haas B."/>
            <person name="Abouelleil A."/>
            <person name="Allen A.W."/>
            <person name="Alvarado L."/>
            <person name="Arachchi H.M."/>
            <person name="Berlin A.M."/>
            <person name="Chapman S.B."/>
            <person name="Gainer-Dewar J."/>
            <person name="Goldberg J."/>
            <person name="Griggs A."/>
            <person name="Gujja S."/>
            <person name="Hansen M."/>
            <person name="Howarth C."/>
            <person name="Imamovic A."/>
            <person name="Ireland A."/>
            <person name="Larimer J."/>
            <person name="McCowan C."/>
            <person name="Murphy C."/>
            <person name="Pearson M."/>
            <person name="Poon T.W."/>
            <person name="Priest M."/>
            <person name="Roberts A."/>
            <person name="Saif S."/>
            <person name="Shea T."/>
            <person name="Sisk P."/>
            <person name="Sykes S."/>
            <person name="Wortman J."/>
            <person name="Nusbaum C."/>
            <person name="Birren B."/>
        </authorList>
    </citation>
    <scope>NUCLEOTIDE SEQUENCE [LARGE SCALE GENOMIC DNA]</scope>
    <source>
        <strain evidence="5 6">CBS 119918</strain>
    </source>
</reference>
<dbReference type="ESTHER" id="9euro-a0a072p9b7">
    <property type="family name" value="Fungal_carboxylesterase_lipase"/>
</dbReference>
<dbReference type="PANTHER" id="PTHR43918:SF4">
    <property type="entry name" value="CARBOXYLIC ESTER HYDROLASE"/>
    <property type="match status" value="1"/>
</dbReference>
<dbReference type="VEuPathDB" id="FungiDB:A1O9_06898"/>
<dbReference type="InterPro" id="IPR050654">
    <property type="entry name" value="AChE-related_enzymes"/>
</dbReference>
<dbReference type="InterPro" id="IPR019826">
    <property type="entry name" value="Carboxylesterase_B_AS"/>
</dbReference>
<comment type="caution">
    <text evidence="5">The sequence shown here is derived from an EMBL/GenBank/DDBJ whole genome shotgun (WGS) entry which is preliminary data.</text>
</comment>
<organism evidence="5 6">
    <name type="scientific">Exophiala aquamarina CBS 119918</name>
    <dbReference type="NCBI Taxonomy" id="1182545"/>
    <lineage>
        <taxon>Eukaryota</taxon>
        <taxon>Fungi</taxon>
        <taxon>Dikarya</taxon>
        <taxon>Ascomycota</taxon>
        <taxon>Pezizomycotina</taxon>
        <taxon>Eurotiomycetes</taxon>
        <taxon>Chaetothyriomycetidae</taxon>
        <taxon>Chaetothyriales</taxon>
        <taxon>Herpotrichiellaceae</taxon>
        <taxon>Exophiala</taxon>
    </lineage>
</organism>
<dbReference type="HOGENOM" id="CLU_006586_10_6_1"/>
<dbReference type="PROSITE" id="PS00941">
    <property type="entry name" value="CARBOXYLESTERASE_B_2"/>
    <property type="match status" value="1"/>
</dbReference>
<dbReference type="RefSeq" id="XP_013259299.1">
    <property type="nucleotide sequence ID" value="XM_013403845.1"/>
</dbReference>
<accession>A0A072P9B7</accession>
<dbReference type="InterPro" id="IPR002018">
    <property type="entry name" value="CarbesteraseB"/>
</dbReference>
<dbReference type="InterPro" id="IPR019819">
    <property type="entry name" value="Carboxylesterase_B_CS"/>
</dbReference>
<dbReference type="PANTHER" id="PTHR43918">
    <property type="entry name" value="ACETYLCHOLINESTERASE"/>
    <property type="match status" value="1"/>
</dbReference>
<dbReference type="Gene3D" id="3.40.50.1820">
    <property type="entry name" value="alpha/beta hydrolase"/>
    <property type="match status" value="1"/>
</dbReference>
<evidence type="ECO:0000256" key="2">
    <source>
        <dbReference type="ARBA" id="ARBA00022801"/>
    </source>
</evidence>
<dbReference type="InterPro" id="IPR029058">
    <property type="entry name" value="AB_hydrolase_fold"/>
</dbReference>
<evidence type="ECO:0000256" key="1">
    <source>
        <dbReference type="ARBA" id="ARBA00005964"/>
    </source>
</evidence>
<evidence type="ECO:0000313" key="6">
    <source>
        <dbReference type="Proteomes" id="UP000027920"/>
    </source>
</evidence>
<dbReference type="OrthoDB" id="408631at2759"/>
<evidence type="ECO:0000259" key="4">
    <source>
        <dbReference type="Pfam" id="PF00135"/>
    </source>
</evidence>
<dbReference type="GeneID" id="25281813"/>
<dbReference type="AlphaFoldDB" id="A0A072P9B7"/>
<dbReference type="Proteomes" id="UP000027920">
    <property type="component" value="Unassembled WGS sequence"/>
</dbReference>
<sequence>MSVLGAEQVTTLCEDVSVVSATVNMACQYLPLLLGCLLSTPLTSCAVVARQATVPTVQIKNGTYEGAHHENYNQDFFLGMPYAQPPVEDLRLRNPQPLNTTWTEPRNATQYSLACYGYGGDDWVLGNPVSEDCLTINVVRPAGVDAGAQLPVGVWIHGGGGFMGSSLDPRYNLSFIVQQSVDMGKPFIGVSLNYRLHAFGYLFGTAVLEAGIANLGYKDQRLALHWVQENIGAFGGDPKKVTIWGESAGAFSVGVQLLAYGGRDDGLFRSAIQESGAMVSSGPYGNASAWDVYYNNITRATNCSGASDTLACLRTVPVDVLSAVFNSSVTAQVPYWGQQIDGDLIQYSGAQHLLNGAVVPVPLLHGANFDEGTAFGVPGINTTDQFIASVMTRGPDNATAQTIGALYPDIPAIGIPATLVGRPSGLFASLGAQWKRSAAFGGDYLMHAPRRATSHAWAKNNLTSWSYNFNVRVNGVPPEVGATHFQEVAFVFHNTEGIGYQNVVAKNPFEGQPETFFQLADIMSRMWISFIVDTNPNYSNETSIQWPKYTLDDQQNLVFDVNATDLVYVQPDYYRAEGMQYIIDRLATVFGR</sequence>
<dbReference type="GO" id="GO:0052689">
    <property type="term" value="F:carboxylic ester hydrolase activity"/>
    <property type="evidence" value="ECO:0007669"/>
    <property type="project" value="TreeGrafter"/>
</dbReference>
<dbReference type="PROSITE" id="PS00122">
    <property type="entry name" value="CARBOXYLESTERASE_B_1"/>
    <property type="match status" value="1"/>
</dbReference>
<dbReference type="STRING" id="1182545.A0A072P9B7"/>
<dbReference type="EMBL" id="AMGV01000005">
    <property type="protein sequence ID" value="KEF56709.1"/>
    <property type="molecule type" value="Genomic_DNA"/>
</dbReference>
<evidence type="ECO:0000313" key="5">
    <source>
        <dbReference type="EMBL" id="KEF56709.1"/>
    </source>
</evidence>
<dbReference type="Pfam" id="PF00135">
    <property type="entry name" value="COesterase"/>
    <property type="match status" value="1"/>
</dbReference>
<dbReference type="EC" id="3.1.1.-" evidence="3"/>
<comment type="similarity">
    <text evidence="1 3">Belongs to the type-B carboxylesterase/lipase family.</text>
</comment>
<feature type="domain" description="Carboxylesterase type B" evidence="4">
    <location>
        <begin position="55"/>
        <end position="563"/>
    </location>
</feature>
<keyword evidence="2 3" id="KW-0378">Hydrolase</keyword>
<name>A0A072P9B7_9EURO</name>